<dbReference type="EMBL" id="NTYF01000023">
    <property type="protein sequence ID" value="PER55648.1"/>
    <property type="molecule type" value="Genomic_DNA"/>
</dbReference>
<evidence type="ECO:0000313" key="2">
    <source>
        <dbReference type="Proteomes" id="UP000219897"/>
    </source>
</evidence>
<proteinExistence type="predicted"/>
<dbReference type="AlphaFoldDB" id="A0ABD6SFE0"/>
<evidence type="ECO:0000313" key="1">
    <source>
        <dbReference type="EMBL" id="PER55648.1"/>
    </source>
</evidence>
<comment type="caution">
    <text evidence="1">The sequence shown here is derived from an EMBL/GenBank/DDBJ whole genome shotgun (WGS) entry which is preliminary data.</text>
</comment>
<sequence length="73" mass="8655">MNELKKLAKEMVWVQDGLKKETLTELDREELNEEHERITNTMLTKGYSASLLVQYMEEYRELGLGDYQAWINS</sequence>
<reference evidence="1 2" key="1">
    <citation type="submission" date="2017-09" db="EMBL/GenBank/DDBJ databases">
        <title>Large-scale bioinformatics analysis of Bacillus genomes uncovers conserved roles of natural products in bacterial physiology.</title>
        <authorList>
            <consortium name="Agbiome Team Llc"/>
            <person name="Bleich R.M."/>
            <person name="Kirk G.J."/>
            <person name="Santa Maria K.C."/>
            <person name="Allen S.E."/>
            <person name="Farag S."/>
            <person name="Shank E.A."/>
            <person name="Bowers A."/>
        </authorList>
    </citation>
    <scope>NUCLEOTIDE SEQUENCE [LARGE SCALE GENOMIC DNA]</scope>
    <source>
        <strain evidence="1 2">AFS005140</strain>
    </source>
</reference>
<gene>
    <name evidence="1" type="ORF">CN495_07800</name>
</gene>
<accession>A0ABD6SFE0</accession>
<dbReference type="Proteomes" id="UP000219897">
    <property type="component" value="Unassembled WGS sequence"/>
</dbReference>
<organism evidence="1 2">
    <name type="scientific">Bacillus thuringiensis</name>
    <dbReference type="NCBI Taxonomy" id="1428"/>
    <lineage>
        <taxon>Bacteria</taxon>
        <taxon>Bacillati</taxon>
        <taxon>Bacillota</taxon>
        <taxon>Bacilli</taxon>
        <taxon>Bacillales</taxon>
        <taxon>Bacillaceae</taxon>
        <taxon>Bacillus</taxon>
        <taxon>Bacillus cereus group</taxon>
    </lineage>
</organism>
<dbReference type="RefSeq" id="WP_098316993.1">
    <property type="nucleotide sequence ID" value="NZ_NTYF01000023.1"/>
</dbReference>
<name>A0ABD6SFE0_BACTU</name>
<evidence type="ECO:0008006" key="3">
    <source>
        <dbReference type="Google" id="ProtNLM"/>
    </source>
</evidence>
<protein>
    <recommendedName>
        <fullName evidence="3">Phage protein</fullName>
    </recommendedName>
</protein>